<keyword evidence="9" id="KW-1185">Reference proteome</keyword>
<evidence type="ECO:0000313" key="9">
    <source>
        <dbReference type="Proteomes" id="UP001341281"/>
    </source>
</evidence>
<dbReference type="GO" id="GO:0003676">
    <property type="term" value="F:nucleic acid binding"/>
    <property type="evidence" value="ECO:0007669"/>
    <property type="project" value="InterPro"/>
</dbReference>
<evidence type="ECO:0000256" key="4">
    <source>
        <dbReference type="SAM" id="MobiDB-lite"/>
    </source>
</evidence>
<dbReference type="AlphaFoldDB" id="A0AAQ3WJF1"/>
<dbReference type="GO" id="GO:0046872">
    <property type="term" value="F:metal ion binding"/>
    <property type="evidence" value="ECO:0007669"/>
    <property type="project" value="UniProtKB-KW"/>
</dbReference>
<dbReference type="Proteomes" id="UP001341281">
    <property type="component" value="Chromosome 03"/>
</dbReference>
<dbReference type="InterPro" id="IPR012337">
    <property type="entry name" value="RNaseH-like_sf"/>
</dbReference>
<dbReference type="GO" id="GO:0008233">
    <property type="term" value="F:peptidase activity"/>
    <property type="evidence" value="ECO:0007669"/>
    <property type="project" value="UniProtKB-KW"/>
</dbReference>
<evidence type="ECO:0000259" key="5">
    <source>
        <dbReference type="Pfam" id="PF07727"/>
    </source>
</evidence>
<keyword evidence="2" id="KW-0479">Metal-binding</keyword>
<feature type="compositionally biased region" description="Low complexity" evidence="4">
    <location>
        <begin position="245"/>
        <end position="254"/>
    </location>
</feature>
<keyword evidence="1" id="KW-0645">Protease</keyword>
<feature type="domain" description="Reverse transcriptase Ty1/copia-type" evidence="5">
    <location>
        <begin position="336"/>
        <end position="385"/>
    </location>
</feature>
<dbReference type="Pfam" id="PF07727">
    <property type="entry name" value="RVT_2"/>
    <property type="match status" value="1"/>
</dbReference>
<evidence type="ECO:0000313" key="8">
    <source>
        <dbReference type="EMBL" id="WVZ63670.1"/>
    </source>
</evidence>
<dbReference type="GO" id="GO:0006508">
    <property type="term" value="P:proteolysis"/>
    <property type="evidence" value="ECO:0007669"/>
    <property type="project" value="UniProtKB-KW"/>
</dbReference>
<dbReference type="PANTHER" id="PTHR42648">
    <property type="entry name" value="TRANSPOSASE, PUTATIVE-RELATED"/>
    <property type="match status" value="1"/>
</dbReference>
<name>A0AAQ3WJF1_PASNO</name>
<evidence type="ECO:0000259" key="6">
    <source>
        <dbReference type="Pfam" id="PF13976"/>
    </source>
</evidence>
<feature type="region of interest" description="Disordered" evidence="4">
    <location>
        <begin position="236"/>
        <end position="290"/>
    </location>
</feature>
<evidence type="ECO:0000256" key="3">
    <source>
        <dbReference type="ARBA" id="ARBA00022801"/>
    </source>
</evidence>
<proteinExistence type="predicted"/>
<sequence length="452" mass="49998">MTGNHRWFSSLTPVSSSEHIIFGDKGTGKVRGVGAVPVSKSFILRDVALVGNLSYNLLSVSQLLEEGYEVRFKKGCSRVLDARESLVCPVLPFGKVFRVDFSSSSGPSRCLVAGPSSDLWKWHRRLGHLRFDLLAKLSSLDLIRGLPKLKSERDLVCHPCCHGKMVAASHTPVNQVMTARPGELLHMDTVGPSRVRSIGGKWYVLVIVDDFSRWPWVHFMESDDEIGTTIFEDDEEDVGVSGDNAPAAAPKPAASLSEDDKGTPVPSPLTTWEQPPLDLPVHAAGPAEDVGEPHDVGHDLSDANWVNAMHEELENFERNQGEDGVVVRNKARLVAQASKGFKLFQMDVKSAFLNGFIEEEVYVRQPPGFEHPKFPNRVFKLQKAFVWPEASSPGLIYVDDIIFGSSSHALCSKFFEQMSREFEMSMIGELQFFLGLQIRQTLRANGPASLLS</sequence>
<evidence type="ECO:0000259" key="7">
    <source>
        <dbReference type="Pfam" id="PF22936"/>
    </source>
</evidence>
<dbReference type="InterPro" id="IPR054722">
    <property type="entry name" value="PolX-like_BBD"/>
</dbReference>
<dbReference type="EMBL" id="CP144747">
    <property type="protein sequence ID" value="WVZ63670.1"/>
    <property type="molecule type" value="Genomic_DNA"/>
</dbReference>
<evidence type="ECO:0008006" key="10">
    <source>
        <dbReference type="Google" id="ProtNLM"/>
    </source>
</evidence>
<dbReference type="InterPro" id="IPR036397">
    <property type="entry name" value="RNaseH_sf"/>
</dbReference>
<dbReference type="InterPro" id="IPR013103">
    <property type="entry name" value="RVT_2"/>
</dbReference>
<dbReference type="InterPro" id="IPR039537">
    <property type="entry name" value="Retrotran_Ty1/copia-like"/>
</dbReference>
<feature type="domain" description="Retrovirus-related Pol polyprotein from transposon TNT 1-94-like beta-barrel" evidence="7">
    <location>
        <begin position="1"/>
        <end position="68"/>
    </location>
</feature>
<reference evidence="8 9" key="1">
    <citation type="submission" date="2024-02" db="EMBL/GenBank/DDBJ databases">
        <title>High-quality chromosome-scale genome assembly of Pensacola bahiagrass (Paspalum notatum Flugge var. saurae).</title>
        <authorList>
            <person name="Vega J.M."/>
            <person name="Podio M."/>
            <person name="Orjuela J."/>
            <person name="Siena L.A."/>
            <person name="Pessino S.C."/>
            <person name="Combes M.C."/>
            <person name="Mariac C."/>
            <person name="Albertini E."/>
            <person name="Pupilli F."/>
            <person name="Ortiz J.P.A."/>
            <person name="Leblanc O."/>
        </authorList>
    </citation>
    <scope>NUCLEOTIDE SEQUENCE [LARGE SCALE GENOMIC DNA]</scope>
    <source>
        <strain evidence="8">R1</strain>
        <tissue evidence="8">Leaf</tissue>
    </source>
</reference>
<dbReference type="InterPro" id="IPR025724">
    <property type="entry name" value="GAG-pre-integrase_dom"/>
</dbReference>
<dbReference type="Pfam" id="PF13976">
    <property type="entry name" value="gag_pre-integrs"/>
    <property type="match status" value="1"/>
</dbReference>
<dbReference type="SUPFAM" id="SSF53098">
    <property type="entry name" value="Ribonuclease H-like"/>
    <property type="match status" value="1"/>
</dbReference>
<gene>
    <name evidence="8" type="ORF">U9M48_013284</name>
</gene>
<evidence type="ECO:0000256" key="2">
    <source>
        <dbReference type="ARBA" id="ARBA00022723"/>
    </source>
</evidence>
<dbReference type="PANTHER" id="PTHR42648:SF21">
    <property type="entry name" value="CYSTEINE-RICH RLK (RECEPTOR-LIKE PROTEIN KINASE) 8"/>
    <property type="match status" value="1"/>
</dbReference>
<dbReference type="Pfam" id="PF22936">
    <property type="entry name" value="Pol_BBD"/>
    <property type="match status" value="1"/>
</dbReference>
<organism evidence="8 9">
    <name type="scientific">Paspalum notatum var. saurae</name>
    <dbReference type="NCBI Taxonomy" id="547442"/>
    <lineage>
        <taxon>Eukaryota</taxon>
        <taxon>Viridiplantae</taxon>
        <taxon>Streptophyta</taxon>
        <taxon>Embryophyta</taxon>
        <taxon>Tracheophyta</taxon>
        <taxon>Spermatophyta</taxon>
        <taxon>Magnoliopsida</taxon>
        <taxon>Liliopsida</taxon>
        <taxon>Poales</taxon>
        <taxon>Poaceae</taxon>
        <taxon>PACMAD clade</taxon>
        <taxon>Panicoideae</taxon>
        <taxon>Andropogonodae</taxon>
        <taxon>Paspaleae</taxon>
        <taxon>Paspalinae</taxon>
        <taxon>Paspalum</taxon>
    </lineage>
</organism>
<dbReference type="Gene3D" id="3.30.420.10">
    <property type="entry name" value="Ribonuclease H-like superfamily/Ribonuclease H"/>
    <property type="match status" value="1"/>
</dbReference>
<feature type="domain" description="GAG-pre-integrase" evidence="6">
    <location>
        <begin position="96"/>
        <end position="165"/>
    </location>
</feature>
<keyword evidence="3" id="KW-0378">Hydrolase</keyword>
<accession>A0AAQ3WJF1</accession>
<protein>
    <recommendedName>
        <fullName evidence="10">Gag-pol polyprotein</fullName>
    </recommendedName>
</protein>
<evidence type="ECO:0000256" key="1">
    <source>
        <dbReference type="ARBA" id="ARBA00022670"/>
    </source>
</evidence>